<accession>A0A0N5CGB3</accession>
<evidence type="ECO:0000313" key="4">
    <source>
        <dbReference type="WBParaSite" id="SPAL_0001689200.1"/>
    </source>
</evidence>
<name>A0A0N5CGB3_STREA</name>
<feature type="transmembrane region" description="Helical" evidence="1">
    <location>
        <begin position="532"/>
        <end position="555"/>
    </location>
</feature>
<keyword evidence="1" id="KW-0812">Transmembrane</keyword>
<feature type="chain" id="PRO_5005896059" evidence="2">
    <location>
        <begin position="23"/>
        <end position="684"/>
    </location>
</feature>
<evidence type="ECO:0000256" key="2">
    <source>
        <dbReference type="SAM" id="SignalP"/>
    </source>
</evidence>
<organism evidence="3 4">
    <name type="scientific">Strongyloides papillosus</name>
    <name type="common">Intestinal threadworm</name>
    <dbReference type="NCBI Taxonomy" id="174720"/>
    <lineage>
        <taxon>Eukaryota</taxon>
        <taxon>Metazoa</taxon>
        <taxon>Ecdysozoa</taxon>
        <taxon>Nematoda</taxon>
        <taxon>Chromadorea</taxon>
        <taxon>Rhabditida</taxon>
        <taxon>Tylenchina</taxon>
        <taxon>Panagrolaimomorpha</taxon>
        <taxon>Strongyloidoidea</taxon>
        <taxon>Strongyloididae</taxon>
        <taxon>Strongyloides</taxon>
    </lineage>
</organism>
<protein>
    <submittedName>
        <fullName evidence="4">6-cysteine protein</fullName>
    </submittedName>
</protein>
<dbReference type="Proteomes" id="UP000046392">
    <property type="component" value="Unplaced"/>
</dbReference>
<evidence type="ECO:0000256" key="1">
    <source>
        <dbReference type="SAM" id="Phobius"/>
    </source>
</evidence>
<feature type="signal peptide" evidence="2">
    <location>
        <begin position="1"/>
        <end position="22"/>
    </location>
</feature>
<proteinExistence type="predicted"/>
<keyword evidence="1" id="KW-0472">Membrane</keyword>
<keyword evidence="3" id="KW-1185">Reference proteome</keyword>
<reference evidence="4" key="1">
    <citation type="submission" date="2017-02" db="UniProtKB">
        <authorList>
            <consortium name="WormBaseParasite"/>
        </authorList>
    </citation>
    <scope>IDENTIFICATION</scope>
</reference>
<keyword evidence="2" id="KW-0732">Signal</keyword>
<dbReference type="AlphaFoldDB" id="A0A0N5CGB3"/>
<sequence length="684" mass="79334">MLNLFFLYFVLIIHICILVVRSNDHYTKAKYDGHFQIEYYRGLKYSSHFSKILKAETIEKFDCDDSFWDGISILSSCKRKAIIFKISLNNDFLLAKNYNSELSFLIKHEEISEYLIPDIIVANEKRRKIYDGIIADRDTFLCNLHNCDIGGSRDCRDGYDDSRHYRWRTIFYVAFKKSEGYENIILKLIPRNDVNKYVFSVVFCPNDDWIENSIFSKYKVDYSNQLGSVEMGKFTDRLLLKLAYCHNNNKTFIKCGTLKQKTMPHIDVGYDCYKYTDPEGSKIFNQGQVLKDMVVKPGHKIMCDEEDLFHDAYATVSVLPPERNYLEHDAFKVNIVNKKSNLYPDQRLQLVNFANIQKNYPDAGRFLGYVINYEPKCKVPRVEVRLRLEINDIIQTSKKMYNKNLGEIDTYVVDKTDMNNSRIGCHVDLDKKRHPNLDDFYENQCRTWLYMYNQQNTGYQSISNISLLQSNRKYKCVLEVKDRFPINRKSSIIYETEFSIHLIDSRFNKSSSKNSSFKEPNFKKIKSDNTNFGVWIIFVVFIIVTTLLIVGIIILKKFKKKKPNNSTSASSSTSQSTTKSSTVVSNIINVPIIQKKNVGKTHMNIVKTVVAKNANTNNKLINFKQKVVGKNSNINLVKQTENTPKKIVAKNSNINLVKQAKNAPQKIAAKTLNLMNQTKNVPKK</sequence>
<evidence type="ECO:0000313" key="3">
    <source>
        <dbReference type="Proteomes" id="UP000046392"/>
    </source>
</evidence>
<dbReference type="WBParaSite" id="SPAL_0001689200.1">
    <property type="protein sequence ID" value="SPAL_0001689200.1"/>
    <property type="gene ID" value="SPAL_0001689200"/>
</dbReference>
<keyword evidence="1" id="KW-1133">Transmembrane helix</keyword>